<protein>
    <recommendedName>
        <fullName evidence="6">Large ribosomal subunit protein uL6c</fullName>
    </recommendedName>
</protein>
<evidence type="ECO:0000256" key="1">
    <source>
        <dbReference type="ARBA" id="ARBA00009356"/>
    </source>
</evidence>
<evidence type="ECO:0000256" key="7">
    <source>
        <dbReference type="RuleBase" id="RU003869"/>
    </source>
</evidence>
<dbReference type="PIRSF" id="PIRSF002162">
    <property type="entry name" value="Ribosomal_L6"/>
    <property type="match status" value="1"/>
</dbReference>
<dbReference type="SUPFAM" id="SSF56053">
    <property type="entry name" value="Ribosomal protein L6"/>
    <property type="match status" value="2"/>
</dbReference>
<dbReference type="PRINTS" id="PR00059">
    <property type="entry name" value="RIBOSOMALL6"/>
</dbReference>
<evidence type="ECO:0000256" key="2">
    <source>
        <dbReference type="ARBA" id="ARBA00022730"/>
    </source>
</evidence>
<dbReference type="GO" id="GO:0002181">
    <property type="term" value="P:cytoplasmic translation"/>
    <property type="evidence" value="ECO:0007669"/>
    <property type="project" value="TreeGrafter"/>
</dbReference>
<dbReference type="InterPro" id="IPR019906">
    <property type="entry name" value="Ribosomal_uL6_bac-type"/>
</dbReference>
<dbReference type="InterPro" id="IPR000702">
    <property type="entry name" value="Ribosomal_uL6-like"/>
</dbReference>
<dbReference type="FunFam" id="3.90.930.12:FF:000002">
    <property type="entry name" value="50S ribosomal protein L6"/>
    <property type="match status" value="1"/>
</dbReference>
<gene>
    <name evidence="9" type="primary">rpl6</name>
</gene>
<evidence type="ECO:0000256" key="3">
    <source>
        <dbReference type="ARBA" id="ARBA00022884"/>
    </source>
</evidence>
<dbReference type="InterPro" id="IPR020040">
    <property type="entry name" value="Ribosomal_uL6_a/b-dom"/>
</dbReference>
<dbReference type="GO" id="GO:0022625">
    <property type="term" value="C:cytosolic large ribosomal subunit"/>
    <property type="evidence" value="ECO:0007669"/>
    <property type="project" value="TreeGrafter"/>
</dbReference>
<keyword evidence="4 7" id="KW-0689">Ribosomal protein</keyword>
<evidence type="ECO:0000256" key="4">
    <source>
        <dbReference type="ARBA" id="ARBA00022980"/>
    </source>
</evidence>
<keyword evidence="5 7" id="KW-0687">Ribonucleoprotein</keyword>
<proteinExistence type="inferred from homology"/>
<dbReference type="GO" id="GO:0019843">
    <property type="term" value="F:rRNA binding"/>
    <property type="evidence" value="ECO:0007669"/>
    <property type="project" value="UniProtKB-KW"/>
</dbReference>
<dbReference type="Pfam" id="PF00347">
    <property type="entry name" value="Ribosomal_L6"/>
    <property type="match status" value="2"/>
</dbReference>
<reference evidence="9" key="1">
    <citation type="submission" date="2017-05" db="EMBL/GenBank/DDBJ databases">
        <title>Plastid comparative genomics reveals ancient divergence between Glaucophyte genera.</title>
        <authorList>
            <person name="Figueroa-Martinez F.J."/>
            <person name="Jackson C."/>
            <person name="Reyes-Prieto A."/>
        </authorList>
    </citation>
    <scope>NUCLEOTIDE SEQUENCE</scope>
    <source>
        <strain evidence="9">SAG 4.97</strain>
    </source>
</reference>
<comment type="similarity">
    <text evidence="1 7">Belongs to the universal ribosomal protein uL6 family.</text>
</comment>
<evidence type="ECO:0000313" key="9">
    <source>
        <dbReference type="EMBL" id="ASQ40410.1"/>
    </source>
</evidence>
<dbReference type="FunFam" id="3.90.930.12:FF:000001">
    <property type="entry name" value="50S ribosomal protein L6"/>
    <property type="match status" value="1"/>
</dbReference>
<evidence type="ECO:0000256" key="6">
    <source>
        <dbReference type="ARBA" id="ARBA00069413"/>
    </source>
</evidence>
<dbReference type="PANTHER" id="PTHR11655:SF14">
    <property type="entry name" value="LARGE RIBOSOMAL SUBUNIT PROTEIN UL6M"/>
    <property type="match status" value="1"/>
</dbReference>
<dbReference type="EMBL" id="MF167427">
    <property type="protein sequence ID" value="ASQ40410.1"/>
    <property type="molecule type" value="Genomic_DNA"/>
</dbReference>
<sequence>MSRIGKQSIFIPKEVTINLNNQTIFVKGPQGEISKKLPFLITVTQENDYLFVQRTNDSLIARQNHGLYRTLISNLITGVSSVFEKRLELRGVGYRAQMDGKKLILNVGFSHPVEIVPPEGITIAVENNTNVIVKGINKELVGKIASQIRSIRSPEPYKGKGIRYFGEIVKRKVGKTGKK</sequence>
<accession>A0A3G1IWI0</accession>
<keyword evidence="9" id="KW-0934">Plastid</keyword>
<dbReference type="InterPro" id="IPR036789">
    <property type="entry name" value="Ribosomal_uL6-like_a/b-dom_sf"/>
</dbReference>
<feature type="domain" description="Large ribosomal subunit protein uL6 alpha-beta" evidence="8">
    <location>
        <begin position="91"/>
        <end position="164"/>
    </location>
</feature>
<evidence type="ECO:0000256" key="5">
    <source>
        <dbReference type="ARBA" id="ARBA00023274"/>
    </source>
</evidence>
<keyword evidence="2" id="KW-0699">rRNA-binding</keyword>
<dbReference type="HAMAP" id="MF_01365_B">
    <property type="entry name" value="Ribosomal_uL6_B"/>
    <property type="match status" value="1"/>
</dbReference>
<dbReference type="AlphaFoldDB" id="A0A3G1IWI0"/>
<name>A0A3G1IWI0_9EUKA</name>
<evidence type="ECO:0000259" key="8">
    <source>
        <dbReference type="Pfam" id="PF00347"/>
    </source>
</evidence>
<feature type="domain" description="Large ribosomal subunit protein uL6 alpha-beta" evidence="8">
    <location>
        <begin position="11"/>
        <end position="80"/>
    </location>
</feature>
<dbReference type="PROSITE" id="PS00525">
    <property type="entry name" value="RIBOSOMAL_L6_1"/>
    <property type="match status" value="1"/>
</dbReference>
<dbReference type="NCBIfam" id="TIGR03654">
    <property type="entry name" value="L6_bact"/>
    <property type="match status" value="1"/>
</dbReference>
<dbReference type="PANTHER" id="PTHR11655">
    <property type="entry name" value="60S/50S RIBOSOMAL PROTEIN L6/L9"/>
    <property type="match status" value="1"/>
</dbReference>
<geneLocation type="plastid" evidence="9"/>
<dbReference type="Gene3D" id="3.90.930.12">
    <property type="entry name" value="Ribosomal protein L6, alpha-beta domain"/>
    <property type="match status" value="2"/>
</dbReference>
<dbReference type="InterPro" id="IPR002358">
    <property type="entry name" value="Ribosomal_uL6_CS"/>
</dbReference>
<keyword evidence="3" id="KW-0694">RNA-binding</keyword>
<organism evidence="9">
    <name type="scientific">Cyanoptyche gloeocystis</name>
    <dbReference type="NCBI Taxonomy" id="77922"/>
    <lineage>
        <taxon>Eukaryota</taxon>
        <taxon>Glaucocystophyceae</taxon>
        <taxon>Glaucocystophyceae incertae sedis</taxon>
        <taxon>Cyanoptyche</taxon>
    </lineage>
</organism>
<dbReference type="GO" id="GO:0003735">
    <property type="term" value="F:structural constituent of ribosome"/>
    <property type="evidence" value="ECO:0007669"/>
    <property type="project" value="InterPro"/>
</dbReference>